<dbReference type="PANTHER" id="PTHR13847">
    <property type="entry name" value="SARCOSINE DEHYDROGENASE-RELATED"/>
    <property type="match status" value="1"/>
</dbReference>
<dbReference type="EMBL" id="ALBS01000223">
    <property type="protein sequence ID" value="EJT47927.1"/>
    <property type="molecule type" value="Genomic_DNA"/>
</dbReference>
<dbReference type="InterPro" id="IPR036188">
    <property type="entry name" value="FAD/NAD-bd_sf"/>
</dbReference>
<accession>J6EYK2</accession>
<dbReference type="InterPro" id="IPR006076">
    <property type="entry name" value="FAD-dep_OxRdtase"/>
</dbReference>
<dbReference type="Proteomes" id="UP000002748">
    <property type="component" value="Unassembled WGS sequence"/>
</dbReference>
<evidence type="ECO:0000313" key="3">
    <source>
        <dbReference type="Proteomes" id="UP000002748"/>
    </source>
</evidence>
<reference evidence="2 3" key="1">
    <citation type="journal article" date="2012" name="Eukaryot. Cell">
        <title>Draft genome sequence of CBS 2479, the standard type strain of Trichosporon asahii.</title>
        <authorList>
            <person name="Yang R.Y."/>
            <person name="Li H.T."/>
            <person name="Zhu H."/>
            <person name="Zhou G.P."/>
            <person name="Wang M."/>
            <person name="Wang L."/>
        </authorList>
    </citation>
    <scope>NUCLEOTIDE SEQUENCE [LARGE SCALE GENOMIC DNA]</scope>
    <source>
        <strain evidence="3">ATCC 90039 / CBS 2479 / JCM 2466 / KCTC 7840 / NCYC 2677 / UAMH 7654</strain>
    </source>
</reference>
<dbReference type="Gene3D" id="3.50.50.60">
    <property type="entry name" value="FAD/NAD(P)-binding domain"/>
    <property type="match status" value="1"/>
</dbReference>
<evidence type="ECO:0000259" key="1">
    <source>
        <dbReference type="Pfam" id="PF01266"/>
    </source>
</evidence>
<protein>
    <recommendedName>
        <fullName evidence="1">FAD dependent oxidoreductase domain-containing protein</fullName>
    </recommendedName>
</protein>
<dbReference type="Pfam" id="PF01266">
    <property type="entry name" value="DAO"/>
    <property type="match status" value="1"/>
</dbReference>
<dbReference type="VEuPathDB" id="FungiDB:A1Q1_03162"/>
<feature type="domain" description="FAD dependent oxidoreductase" evidence="1">
    <location>
        <begin position="21"/>
        <end position="331"/>
    </location>
</feature>
<dbReference type="SUPFAM" id="SSF51905">
    <property type="entry name" value="FAD/NAD(P)-binding domain"/>
    <property type="match status" value="1"/>
</dbReference>
<dbReference type="RefSeq" id="XP_014179090.1">
    <property type="nucleotide sequence ID" value="XM_014323615.1"/>
</dbReference>
<name>J6EYK2_TRIAS</name>
<comment type="caution">
    <text evidence="2">The sequence shown here is derived from an EMBL/GenBank/DDBJ whole genome shotgun (WGS) entry which is preliminary data.</text>
</comment>
<dbReference type="PANTHER" id="PTHR13847:SF260">
    <property type="entry name" value="FAD DEPENDENT OXIDOREDUCTASE DOMAIN-CONTAINING PROTEIN"/>
    <property type="match status" value="1"/>
</dbReference>
<dbReference type="GeneID" id="25986675"/>
<dbReference type="GO" id="GO:0005737">
    <property type="term" value="C:cytoplasm"/>
    <property type="evidence" value="ECO:0007669"/>
    <property type="project" value="TreeGrafter"/>
</dbReference>
<dbReference type="Gene3D" id="3.30.9.10">
    <property type="entry name" value="D-Amino Acid Oxidase, subunit A, domain 2"/>
    <property type="match status" value="1"/>
</dbReference>
<dbReference type="KEGG" id="tasa:A1Q1_03162"/>
<dbReference type="AlphaFoldDB" id="J6EYK2"/>
<proteinExistence type="predicted"/>
<gene>
    <name evidence="2" type="ORF">A1Q1_03162</name>
</gene>
<sequence>MTKPLSEGGAGLKASDAVDVYHFEMENLDYVEDVVRREKLDADFWRGHRLEVFTSEEGAKRNEETLDKFMRAQEEGRHKGKAMQCKVLKGDEAKRRARMQTATAVTTVPAGSWHPHRGVTGLMRRALEQGVKLFSWTPVMSLHQQGGEGWIVDCGDRGKIKAKNVVLATNGYTRYLTEGDLAKQLDPHAASIADSSVIPYRGHCGIVVPPTSYAGTGALDATYGVEDGPYLIQTPHAGLVLGPYNATVISQHLSKASELYGVDDDSVVLPKLKDWIANWCKDNYEGWGEEKIGEGLARVWSGVMGHSVDWVPLYGGVPGKDGLWAAVGYNGEFHEDGRRADE</sequence>
<evidence type="ECO:0000313" key="2">
    <source>
        <dbReference type="EMBL" id="EJT47927.1"/>
    </source>
</evidence>
<dbReference type="HOGENOM" id="CLU_022730_1_0_1"/>
<dbReference type="OrthoDB" id="429143at2759"/>
<organism evidence="2 3">
    <name type="scientific">Trichosporon asahii var. asahii (strain ATCC 90039 / CBS 2479 / JCM 2466 / KCTC 7840 / NBRC 103889/ NCYC 2677 / UAMH 7654)</name>
    <name type="common">Yeast</name>
    <dbReference type="NCBI Taxonomy" id="1186058"/>
    <lineage>
        <taxon>Eukaryota</taxon>
        <taxon>Fungi</taxon>
        <taxon>Dikarya</taxon>
        <taxon>Basidiomycota</taxon>
        <taxon>Agaricomycotina</taxon>
        <taxon>Tremellomycetes</taxon>
        <taxon>Trichosporonales</taxon>
        <taxon>Trichosporonaceae</taxon>
        <taxon>Trichosporon</taxon>
    </lineage>
</organism>